<proteinExistence type="predicted"/>
<dbReference type="AlphaFoldDB" id="A0A484KDD8"/>
<dbReference type="EMBL" id="OOIL02000347">
    <property type="protein sequence ID" value="VFQ63921.1"/>
    <property type="molecule type" value="Genomic_DNA"/>
</dbReference>
<dbReference type="Proteomes" id="UP000595140">
    <property type="component" value="Unassembled WGS sequence"/>
</dbReference>
<name>A0A484KDD8_9ASTE</name>
<accession>A0A484KDD8</accession>
<evidence type="ECO:0000313" key="2">
    <source>
        <dbReference type="Proteomes" id="UP000595140"/>
    </source>
</evidence>
<reference evidence="1 2" key="1">
    <citation type="submission" date="2018-04" db="EMBL/GenBank/DDBJ databases">
        <authorList>
            <person name="Vogel A."/>
        </authorList>
    </citation>
    <scope>NUCLEOTIDE SEQUENCE [LARGE SCALE GENOMIC DNA]</scope>
</reference>
<evidence type="ECO:0000313" key="1">
    <source>
        <dbReference type="EMBL" id="VFQ63921.1"/>
    </source>
</evidence>
<organism evidence="1 2">
    <name type="scientific">Cuscuta campestris</name>
    <dbReference type="NCBI Taxonomy" id="132261"/>
    <lineage>
        <taxon>Eukaryota</taxon>
        <taxon>Viridiplantae</taxon>
        <taxon>Streptophyta</taxon>
        <taxon>Embryophyta</taxon>
        <taxon>Tracheophyta</taxon>
        <taxon>Spermatophyta</taxon>
        <taxon>Magnoliopsida</taxon>
        <taxon>eudicotyledons</taxon>
        <taxon>Gunneridae</taxon>
        <taxon>Pentapetalae</taxon>
        <taxon>asterids</taxon>
        <taxon>lamiids</taxon>
        <taxon>Solanales</taxon>
        <taxon>Convolvulaceae</taxon>
        <taxon>Cuscuteae</taxon>
        <taxon>Cuscuta</taxon>
        <taxon>Cuscuta subgen. Grammica</taxon>
        <taxon>Cuscuta sect. Cleistogrammica</taxon>
    </lineage>
</organism>
<protein>
    <submittedName>
        <fullName evidence="1">Uncharacterized protein</fullName>
    </submittedName>
</protein>
<sequence length="127" mass="14312">MLDKIACCEPFTGPCYSSNSVNEQYFLHFLILIPNFLNRISFSFVYRSIPRQKVVIPQSASIASQTKKAVIGLIFYKCLFGIESLFESTIAKSPSFLKGFQSKAEIAQLGISNFEIGIGNFHLFLER</sequence>
<keyword evidence="2" id="KW-1185">Reference proteome</keyword>
<gene>
    <name evidence="1" type="ORF">CCAM_LOCUS5697</name>
</gene>